<feature type="region of interest" description="Disordered" evidence="1">
    <location>
        <begin position="141"/>
        <end position="194"/>
    </location>
</feature>
<gene>
    <name evidence="2" type="ORF">MJAP1_001785</name>
</gene>
<name>A0AAF0JFC5_9BASI</name>
<dbReference type="Proteomes" id="UP001217754">
    <property type="component" value="Chromosome 2"/>
</dbReference>
<accession>A0AAF0JFC5</accession>
<dbReference type="RefSeq" id="XP_060121718.1">
    <property type="nucleotide sequence ID" value="XM_060265735.1"/>
</dbReference>
<dbReference type="EMBL" id="CP119959">
    <property type="protein sequence ID" value="WFD38821.1"/>
    <property type="molecule type" value="Genomic_DNA"/>
</dbReference>
<dbReference type="AlphaFoldDB" id="A0AAF0JFC5"/>
<evidence type="ECO:0000313" key="2">
    <source>
        <dbReference type="EMBL" id="WFD38821.1"/>
    </source>
</evidence>
<evidence type="ECO:0000313" key="3">
    <source>
        <dbReference type="Proteomes" id="UP001217754"/>
    </source>
</evidence>
<evidence type="ECO:0000256" key="1">
    <source>
        <dbReference type="SAM" id="MobiDB-lite"/>
    </source>
</evidence>
<feature type="region of interest" description="Disordered" evidence="1">
    <location>
        <begin position="294"/>
        <end position="383"/>
    </location>
</feature>
<proteinExistence type="predicted"/>
<feature type="region of interest" description="Disordered" evidence="1">
    <location>
        <begin position="1"/>
        <end position="22"/>
    </location>
</feature>
<feature type="compositionally biased region" description="Polar residues" evidence="1">
    <location>
        <begin position="142"/>
        <end position="158"/>
    </location>
</feature>
<dbReference type="GeneID" id="85225434"/>
<protein>
    <submittedName>
        <fullName evidence="2">Uncharacterized protein</fullName>
    </submittedName>
</protein>
<sequence length="383" mass="40308">MARPMPPPTRSVPVQTASPTAAPSHAEFLLNQTRQNVAQLSATGALDSMLCRQLESLLNTATIRVPDLPARTESAVVPKSEKESLSAKNKWTREVLANSDLLPNLVDAALSVAAGPLLSSSQRQSIVQVVSISQDRIANAITDPSRQRSAQSFTTTSAKAAHQGIKSGLQNAGESLDRWSKKREMTAEEKRTEKLAQQAFQEELKRERDMFADGRKPNVSDSIGSAQTSLSSMNLKDTHGAEGVSLAPDNPASASVVALPSEHVSMDSQTGAVTTTFTPWPGLVLTSTIVATTGESSETSGGGLDTGRALPPPPPTAGGAPPPTPPSGPNFPPPPPRHAPPPPQQSFAPPPVHGHAPQAAPPMQQRIVQGQAPSMSYMNPPPY</sequence>
<feature type="compositionally biased region" description="Polar residues" evidence="1">
    <location>
        <begin position="366"/>
        <end position="377"/>
    </location>
</feature>
<keyword evidence="3" id="KW-1185">Reference proteome</keyword>
<reference evidence="2" key="1">
    <citation type="submission" date="2023-03" db="EMBL/GenBank/DDBJ databases">
        <title>Mating type loci evolution in Malassezia.</title>
        <authorList>
            <person name="Coelho M.A."/>
        </authorList>
    </citation>
    <scope>NUCLEOTIDE SEQUENCE</scope>
    <source>
        <strain evidence="2">CBS 9431</strain>
    </source>
</reference>
<feature type="compositionally biased region" description="Pro residues" evidence="1">
    <location>
        <begin position="1"/>
        <end position="10"/>
    </location>
</feature>
<feature type="compositionally biased region" description="Polar residues" evidence="1">
    <location>
        <begin position="12"/>
        <end position="21"/>
    </location>
</feature>
<feature type="compositionally biased region" description="Basic and acidic residues" evidence="1">
    <location>
        <begin position="175"/>
        <end position="194"/>
    </location>
</feature>
<organism evidence="2 3">
    <name type="scientific">Malassezia japonica</name>
    <dbReference type="NCBI Taxonomy" id="223818"/>
    <lineage>
        <taxon>Eukaryota</taxon>
        <taxon>Fungi</taxon>
        <taxon>Dikarya</taxon>
        <taxon>Basidiomycota</taxon>
        <taxon>Ustilaginomycotina</taxon>
        <taxon>Malasseziomycetes</taxon>
        <taxon>Malasseziales</taxon>
        <taxon>Malasseziaceae</taxon>
        <taxon>Malassezia</taxon>
    </lineage>
</organism>
<feature type="compositionally biased region" description="Pro residues" evidence="1">
    <location>
        <begin position="310"/>
        <end position="352"/>
    </location>
</feature>